<gene>
    <name evidence="1" type="ORF">MNBD_BACTEROID04-798</name>
</gene>
<accession>A0A3B0U1N7</accession>
<dbReference type="EMBL" id="UOER01000127">
    <property type="protein sequence ID" value="VAW22263.1"/>
    <property type="molecule type" value="Genomic_DNA"/>
</dbReference>
<dbReference type="AlphaFoldDB" id="A0A3B0U1N7"/>
<protein>
    <submittedName>
        <fullName evidence="1">Uncharacterized protein</fullName>
    </submittedName>
</protein>
<proteinExistence type="predicted"/>
<sequence>MKNNLLLIFIAFFMFSCDNDNDPTNNVCENNYVTDAITTAFSVANGYDD</sequence>
<dbReference type="PROSITE" id="PS51257">
    <property type="entry name" value="PROKAR_LIPOPROTEIN"/>
    <property type="match status" value="1"/>
</dbReference>
<name>A0A3B0U1N7_9ZZZZ</name>
<evidence type="ECO:0000313" key="1">
    <source>
        <dbReference type="EMBL" id="VAW22263.1"/>
    </source>
</evidence>
<organism evidence="1">
    <name type="scientific">hydrothermal vent metagenome</name>
    <dbReference type="NCBI Taxonomy" id="652676"/>
    <lineage>
        <taxon>unclassified sequences</taxon>
        <taxon>metagenomes</taxon>
        <taxon>ecological metagenomes</taxon>
    </lineage>
</organism>
<reference evidence="1" key="1">
    <citation type="submission" date="2018-06" db="EMBL/GenBank/DDBJ databases">
        <authorList>
            <person name="Zhirakovskaya E."/>
        </authorList>
    </citation>
    <scope>NUCLEOTIDE SEQUENCE</scope>
</reference>
<feature type="non-terminal residue" evidence="1">
    <location>
        <position position="49"/>
    </location>
</feature>